<evidence type="ECO:0000259" key="9">
    <source>
        <dbReference type="PROSITE" id="PS50011"/>
    </source>
</evidence>
<dbReference type="InterPro" id="IPR000719">
    <property type="entry name" value="Prot_kinase_dom"/>
</dbReference>
<sequence>MSQRLEKEFSSDSEEKWENCANSSEAAAVYCSGDHISSLPIVDTKLLHSVSGNQSTDQDEAIKNPELKTVSLRQPLTEKSEEEEIYYSSKPGDIVAKKYQVIRELGQGTFSTVYLAQHLETESYAALKISKSSRDFLESALKEIKILMKLSGDKHIIQLIEDLGIIGKNTKHIGFASELLGPDLESFFTAKQEFHINNVRKICKQLLSALDYMHTEFGLIHGDLKPDNIMLSVSSDCLKKMADFAPENFVKELAIDVSDPRCHIHEKLGDFGLSMERPVDLERCTLQVCTFRAPEAFLTTIVDTPIDLWSVGCIAFQLVTGFTLFNCDGSSSYHGWSHLSEMCNILGPLRMAPFQSHLREIWRARFVDGVFVCNPNDKDIPSNMQYEVLDVVQ</sequence>
<comment type="similarity">
    <text evidence="6">Belongs to the protein kinase superfamily. CMGC Ser/Thr protein kinase family. Lammer subfamily.</text>
</comment>
<dbReference type="eggNOG" id="KOG1290">
    <property type="taxonomic scope" value="Eukaryota"/>
</dbReference>
<dbReference type="InterPro" id="IPR051175">
    <property type="entry name" value="CLK_kinases"/>
</dbReference>
<dbReference type="GO" id="GO:0005524">
    <property type="term" value="F:ATP binding"/>
    <property type="evidence" value="ECO:0007669"/>
    <property type="project" value="UniProtKB-UniRule"/>
</dbReference>
<dbReference type="InterPro" id="IPR011009">
    <property type="entry name" value="Kinase-like_dom_sf"/>
</dbReference>
<organism evidence="10 11">
    <name type="scientific">Caenorhabditis tropicalis</name>
    <dbReference type="NCBI Taxonomy" id="1561998"/>
    <lineage>
        <taxon>Eukaryota</taxon>
        <taxon>Metazoa</taxon>
        <taxon>Ecdysozoa</taxon>
        <taxon>Nematoda</taxon>
        <taxon>Chromadorea</taxon>
        <taxon>Rhabditida</taxon>
        <taxon>Rhabditina</taxon>
        <taxon>Rhabditomorpha</taxon>
        <taxon>Rhabditoidea</taxon>
        <taxon>Rhabditidae</taxon>
        <taxon>Peloderinae</taxon>
        <taxon>Caenorhabditis</taxon>
    </lineage>
</organism>
<evidence type="ECO:0000256" key="6">
    <source>
        <dbReference type="ARBA" id="ARBA00037966"/>
    </source>
</evidence>
<evidence type="ECO:0000256" key="2">
    <source>
        <dbReference type="ARBA" id="ARBA00022679"/>
    </source>
</evidence>
<keyword evidence="3 7" id="KW-0547">Nucleotide-binding</keyword>
<dbReference type="Proteomes" id="UP000095282">
    <property type="component" value="Unplaced"/>
</dbReference>
<dbReference type="AlphaFoldDB" id="A0A1I7U1Y3"/>
<dbReference type="InterPro" id="IPR008271">
    <property type="entry name" value="Ser/Thr_kinase_AS"/>
</dbReference>
<evidence type="ECO:0000256" key="4">
    <source>
        <dbReference type="ARBA" id="ARBA00022777"/>
    </source>
</evidence>
<evidence type="ECO:0000313" key="10">
    <source>
        <dbReference type="Proteomes" id="UP000095282"/>
    </source>
</evidence>
<keyword evidence="5 7" id="KW-0067">ATP-binding</keyword>
<keyword evidence="1 8" id="KW-0723">Serine/threonine-protein kinase</keyword>
<name>A0A1I7U1Y3_9PELO</name>
<feature type="domain" description="Protein kinase" evidence="9">
    <location>
        <begin position="99"/>
        <end position="393"/>
    </location>
</feature>
<dbReference type="SUPFAM" id="SSF56112">
    <property type="entry name" value="Protein kinase-like (PK-like)"/>
    <property type="match status" value="1"/>
</dbReference>
<dbReference type="SMART" id="SM00220">
    <property type="entry name" value="S_TKc"/>
    <property type="match status" value="1"/>
</dbReference>
<evidence type="ECO:0000256" key="5">
    <source>
        <dbReference type="ARBA" id="ARBA00022840"/>
    </source>
</evidence>
<dbReference type="InterPro" id="IPR017441">
    <property type="entry name" value="Protein_kinase_ATP_BS"/>
</dbReference>
<dbReference type="PROSITE" id="PS00107">
    <property type="entry name" value="PROTEIN_KINASE_ATP"/>
    <property type="match status" value="1"/>
</dbReference>
<dbReference type="Pfam" id="PF00069">
    <property type="entry name" value="Pkinase"/>
    <property type="match status" value="1"/>
</dbReference>
<proteinExistence type="inferred from homology"/>
<dbReference type="PANTHER" id="PTHR45646">
    <property type="entry name" value="SERINE/THREONINE-PROTEIN KINASE DOA-RELATED"/>
    <property type="match status" value="1"/>
</dbReference>
<keyword evidence="4" id="KW-0418">Kinase</keyword>
<dbReference type="Gene3D" id="1.10.510.10">
    <property type="entry name" value="Transferase(Phosphotransferase) domain 1"/>
    <property type="match status" value="1"/>
</dbReference>
<accession>A0A1I7U1Y3</accession>
<dbReference type="WBParaSite" id="Csp11.Scaffold629.g14029.t1">
    <property type="protein sequence ID" value="Csp11.Scaffold629.g14029.t1"/>
    <property type="gene ID" value="Csp11.Scaffold629.g14029"/>
</dbReference>
<evidence type="ECO:0000256" key="8">
    <source>
        <dbReference type="RuleBase" id="RU000304"/>
    </source>
</evidence>
<keyword evidence="2" id="KW-0808">Transferase</keyword>
<feature type="binding site" evidence="7">
    <location>
        <position position="128"/>
    </location>
    <ligand>
        <name>ATP</name>
        <dbReference type="ChEBI" id="CHEBI:30616"/>
    </ligand>
</feature>
<dbReference type="PROSITE" id="PS00108">
    <property type="entry name" value="PROTEIN_KINASE_ST"/>
    <property type="match status" value="1"/>
</dbReference>
<evidence type="ECO:0000256" key="3">
    <source>
        <dbReference type="ARBA" id="ARBA00022741"/>
    </source>
</evidence>
<evidence type="ECO:0000256" key="7">
    <source>
        <dbReference type="PROSITE-ProRule" id="PRU10141"/>
    </source>
</evidence>
<keyword evidence="10" id="KW-1185">Reference proteome</keyword>
<dbReference type="GO" id="GO:0004674">
    <property type="term" value="F:protein serine/threonine kinase activity"/>
    <property type="evidence" value="ECO:0007669"/>
    <property type="project" value="UniProtKB-KW"/>
</dbReference>
<protein>
    <submittedName>
        <fullName evidence="11">Protein kinase domain-containing protein</fullName>
    </submittedName>
</protein>
<reference evidence="11" key="1">
    <citation type="submission" date="2016-11" db="UniProtKB">
        <authorList>
            <consortium name="WormBaseParasite"/>
        </authorList>
    </citation>
    <scope>IDENTIFICATION</scope>
</reference>
<evidence type="ECO:0000313" key="11">
    <source>
        <dbReference type="WBParaSite" id="Csp11.Scaffold629.g14029.t1"/>
    </source>
</evidence>
<evidence type="ECO:0000256" key="1">
    <source>
        <dbReference type="ARBA" id="ARBA00022527"/>
    </source>
</evidence>
<dbReference type="PROSITE" id="PS50011">
    <property type="entry name" value="PROTEIN_KINASE_DOM"/>
    <property type="match status" value="1"/>
</dbReference>
<dbReference type="STRING" id="1561998.A0A1I7U1Y3"/>
<dbReference type="Gene3D" id="3.30.200.20">
    <property type="entry name" value="Phosphorylase Kinase, domain 1"/>
    <property type="match status" value="1"/>
</dbReference>